<keyword evidence="1" id="KW-0175">Coiled coil</keyword>
<name>A0A183DYE0_9BILA</name>
<feature type="coiled-coil region" evidence="1">
    <location>
        <begin position="20"/>
        <end position="47"/>
    </location>
</feature>
<sequence length="208" mass="23886">MPTAWDTWNEKLRQLDAKLSAQLIQRTVALRRRVDELENEIGELRQAGTHDWNRSDSGILYKIFTEKRNFDDAEAICKSFHSQLAVIESQHKNDYIKDLLEETIPESKNEDKSLEEGEAWIGLKTGKIEMSSDEGSFSNFAEDQPVNGCATMNQSGKWAIRNCTEQRAFVCELQPEKNRVPAHSDSGNLKFLVKCCEHLSLFDDVYRK</sequence>
<dbReference type="InterPro" id="IPR016186">
    <property type="entry name" value="C-type_lectin-like/link_sf"/>
</dbReference>
<dbReference type="Gene3D" id="3.10.100.10">
    <property type="entry name" value="Mannose-Binding Protein A, subunit A"/>
    <property type="match status" value="1"/>
</dbReference>
<reference evidence="5" key="1">
    <citation type="submission" date="2016-06" db="UniProtKB">
        <authorList>
            <consortium name="WormBaseParasite"/>
        </authorList>
    </citation>
    <scope>IDENTIFICATION</scope>
</reference>
<dbReference type="SUPFAM" id="SSF56436">
    <property type="entry name" value="C-type lectin-like"/>
    <property type="match status" value="1"/>
</dbReference>
<evidence type="ECO:0000313" key="4">
    <source>
        <dbReference type="Proteomes" id="UP000271098"/>
    </source>
</evidence>
<dbReference type="Pfam" id="PF00059">
    <property type="entry name" value="Lectin_C"/>
    <property type="match status" value="1"/>
</dbReference>
<dbReference type="InterPro" id="IPR001304">
    <property type="entry name" value="C-type_lectin-like"/>
</dbReference>
<gene>
    <name evidence="3" type="ORF">GPUH_LOCUS13732</name>
</gene>
<evidence type="ECO:0000256" key="1">
    <source>
        <dbReference type="SAM" id="Coils"/>
    </source>
</evidence>
<dbReference type="PANTHER" id="PTHR22803">
    <property type="entry name" value="MANNOSE, PHOSPHOLIPASE, LECTIN RECEPTOR RELATED"/>
    <property type="match status" value="1"/>
</dbReference>
<protein>
    <submittedName>
        <fullName evidence="5">C-type lectin domain-containing protein</fullName>
    </submittedName>
</protein>
<dbReference type="WBParaSite" id="GPUH_0001374601-mRNA-1">
    <property type="protein sequence ID" value="GPUH_0001374601-mRNA-1"/>
    <property type="gene ID" value="GPUH_0001374601"/>
</dbReference>
<accession>A0A183DYE0</accession>
<evidence type="ECO:0000313" key="3">
    <source>
        <dbReference type="EMBL" id="VDN22883.1"/>
    </source>
</evidence>
<dbReference type="OrthoDB" id="5853226at2759"/>
<evidence type="ECO:0000313" key="5">
    <source>
        <dbReference type="WBParaSite" id="GPUH_0001374601-mRNA-1"/>
    </source>
</evidence>
<reference evidence="3 4" key="2">
    <citation type="submission" date="2018-11" db="EMBL/GenBank/DDBJ databases">
        <authorList>
            <consortium name="Pathogen Informatics"/>
        </authorList>
    </citation>
    <scope>NUCLEOTIDE SEQUENCE [LARGE SCALE GENOMIC DNA]</scope>
</reference>
<dbReference type="AlphaFoldDB" id="A0A183DYE0"/>
<dbReference type="PROSITE" id="PS50041">
    <property type="entry name" value="C_TYPE_LECTIN_2"/>
    <property type="match status" value="1"/>
</dbReference>
<dbReference type="Proteomes" id="UP000271098">
    <property type="component" value="Unassembled WGS sequence"/>
</dbReference>
<dbReference type="InterPro" id="IPR050111">
    <property type="entry name" value="C-type_lectin/snaclec_domain"/>
</dbReference>
<feature type="domain" description="C-type lectin" evidence="2">
    <location>
        <begin position="56"/>
        <end position="172"/>
    </location>
</feature>
<keyword evidence="4" id="KW-1185">Reference proteome</keyword>
<dbReference type="InterPro" id="IPR016187">
    <property type="entry name" value="CTDL_fold"/>
</dbReference>
<evidence type="ECO:0000259" key="2">
    <source>
        <dbReference type="PROSITE" id="PS50041"/>
    </source>
</evidence>
<organism evidence="5">
    <name type="scientific">Gongylonema pulchrum</name>
    <dbReference type="NCBI Taxonomy" id="637853"/>
    <lineage>
        <taxon>Eukaryota</taxon>
        <taxon>Metazoa</taxon>
        <taxon>Ecdysozoa</taxon>
        <taxon>Nematoda</taxon>
        <taxon>Chromadorea</taxon>
        <taxon>Rhabditida</taxon>
        <taxon>Spirurina</taxon>
        <taxon>Spiruromorpha</taxon>
        <taxon>Spiruroidea</taxon>
        <taxon>Gongylonematidae</taxon>
        <taxon>Gongylonema</taxon>
    </lineage>
</organism>
<dbReference type="CDD" id="cd00037">
    <property type="entry name" value="CLECT"/>
    <property type="match status" value="1"/>
</dbReference>
<dbReference type="EMBL" id="UYRT01080514">
    <property type="protein sequence ID" value="VDN22883.1"/>
    <property type="molecule type" value="Genomic_DNA"/>
</dbReference>
<proteinExistence type="predicted"/>
<dbReference type="SMART" id="SM00034">
    <property type="entry name" value="CLECT"/>
    <property type="match status" value="1"/>
</dbReference>